<reference evidence="5 6" key="1">
    <citation type="journal article" date="2018" name="Nat. Biotechnol.">
        <title>A standardized bacterial taxonomy based on genome phylogeny substantially revises the tree of life.</title>
        <authorList>
            <person name="Parks D.H."/>
            <person name="Chuvochina M."/>
            <person name="Waite D.W."/>
            <person name="Rinke C."/>
            <person name="Skarshewski A."/>
            <person name="Chaumeil P.A."/>
            <person name="Hugenholtz P."/>
        </authorList>
    </citation>
    <scope>NUCLEOTIDE SEQUENCE [LARGE SCALE GENOMIC DNA]</scope>
    <source>
        <strain evidence="5">UBA11728</strain>
    </source>
</reference>
<dbReference type="Pfam" id="PF13539">
    <property type="entry name" value="Peptidase_M15_4"/>
    <property type="match status" value="1"/>
</dbReference>
<feature type="region of interest" description="Disordered" evidence="1">
    <location>
        <begin position="355"/>
        <end position="385"/>
    </location>
</feature>
<feature type="domain" description="Peptidoglycan binding-like" evidence="3">
    <location>
        <begin position="605"/>
        <end position="659"/>
    </location>
</feature>
<dbReference type="AlphaFoldDB" id="A0A3D2XBQ0"/>
<feature type="domain" description="Peptidase S11 D-alanyl-D-alanine carboxypeptidase A N-terminal" evidence="2">
    <location>
        <begin position="141"/>
        <end position="256"/>
    </location>
</feature>
<dbReference type="InterPro" id="IPR036366">
    <property type="entry name" value="PGBDSf"/>
</dbReference>
<evidence type="ECO:0000256" key="1">
    <source>
        <dbReference type="SAM" id="MobiDB-lite"/>
    </source>
</evidence>
<dbReference type="InterPro" id="IPR001967">
    <property type="entry name" value="Peptidase_S11_N"/>
</dbReference>
<proteinExistence type="predicted"/>
<protein>
    <recommendedName>
        <fullName evidence="7">Peptidoglycan-binding domain 1 protein</fullName>
    </recommendedName>
</protein>
<feature type="domain" description="Peptidase M15C" evidence="4">
    <location>
        <begin position="508"/>
        <end position="578"/>
    </location>
</feature>
<dbReference type="EMBL" id="DPVV01000611">
    <property type="protein sequence ID" value="HCL04374.1"/>
    <property type="molecule type" value="Genomic_DNA"/>
</dbReference>
<evidence type="ECO:0000313" key="5">
    <source>
        <dbReference type="EMBL" id="HCL04374.1"/>
    </source>
</evidence>
<feature type="compositionally biased region" description="Pro residues" evidence="1">
    <location>
        <begin position="373"/>
        <end position="385"/>
    </location>
</feature>
<dbReference type="InterPro" id="IPR036365">
    <property type="entry name" value="PGBD-like_sf"/>
</dbReference>
<dbReference type="InterPro" id="IPR009045">
    <property type="entry name" value="Zn_M74/Hedgehog-like"/>
</dbReference>
<dbReference type="Proteomes" id="UP000262969">
    <property type="component" value="Unassembled WGS sequence"/>
</dbReference>
<organism evidence="5 6">
    <name type="scientific">Lachnoclostridium phytofermentans</name>
    <dbReference type="NCBI Taxonomy" id="66219"/>
    <lineage>
        <taxon>Bacteria</taxon>
        <taxon>Bacillati</taxon>
        <taxon>Bacillota</taxon>
        <taxon>Clostridia</taxon>
        <taxon>Lachnospirales</taxon>
        <taxon>Lachnospiraceae</taxon>
    </lineage>
</organism>
<dbReference type="SUPFAM" id="SSF56601">
    <property type="entry name" value="beta-lactamase/transpeptidase-like"/>
    <property type="match status" value="1"/>
</dbReference>
<dbReference type="InterPro" id="IPR002477">
    <property type="entry name" value="Peptidoglycan-bd-like"/>
</dbReference>
<name>A0A3D2XBQ0_9FIRM</name>
<evidence type="ECO:0000259" key="4">
    <source>
        <dbReference type="Pfam" id="PF13539"/>
    </source>
</evidence>
<dbReference type="InterPro" id="IPR039561">
    <property type="entry name" value="Peptidase_M15C"/>
</dbReference>
<comment type="caution">
    <text evidence="5">The sequence shown here is derived from an EMBL/GenBank/DDBJ whole genome shotgun (WGS) entry which is preliminary data.</text>
</comment>
<dbReference type="Pfam" id="PF00768">
    <property type="entry name" value="Peptidase_S11"/>
    <property type="match status" value="1"/>
</dbReference>
<dbReference type="GO" id="GO:0006508">
    <property type="term" value="P:proteolysis"/>
    <property type="evidence" value="ECO:0007669"/>
    <property type="project" value="InterPro"/>
</dbReference>
<dbReference type="Gene3D" id="1.10.101.10">
    <property type="entry name" value="PGBD-like superfamily/PGBD"/>
    <property type="match status" value="1"/>
</dbReference>
<dbReference type="SUPFAM" id="SSF47090">
    <property type="entry name" value="PGBD-like"/>
    <property type="match status" value="1"/>
</dbReference>
<dbReference type="GO" id="GO:0009002">
    <property type="term" value="F:serine-type D-Ala-D-Ala carboxypeptidase activity"/>
    <property type="evidence" value="ECO:0007669"/>
    <property type="project" value="InterPro"/>
</dbReference>
<gene>
    <name evidence="5" type="ORF">DHW61_18525</name>
</gene>
<dbReference type="InterPro" id="IPR012338">
    <property type="entry name" value="Beta-lactam/transpept-like"/>
</dbReference>
<dbReference type="Pfam" id="PF01471">
    <property type="entry name" value="PG_binding_1"/>
    <property type="match status" value="1"/>
</dbReference>
<evidence type="ECO:0008006" key="7">
    <source>
        <dbReference type="Google" id="ProtNLM"/>
    </source>
</evidence>
<evidence type="ECO:0000259" key="2">
    <source>
        <dbReference type="Pfam" id="PF00768"/>
    </source>
</evidence>
<evidence type="ECO:0000313" key="6">
    <source>
        <dbReference type="Proteomes" id="UP000262969"/>
    </source>
</evidence>
<sequence length="670" mass="75036">MNKKSTREVITKREDMQNTSTKCIKWLSLLLIVALLGSNIAPGIVIAKTTEGATNELQEESAQDDINQDELNIDAETLNQFGEKIDYLNMSKKATISTENKAMLVDMTASELLGGSFLSSRSYFGKFNDLMFILTTLREAPLTEIVTVSKRAASLKGENIFGFKEGDKISLYDLLLCFYFTGSEDARLAIVDHIAGNDTTFIAMMNSVARNIGLINTNYSNVNGDYNKSQKTMLYDIYSIVYELLNEDFMNEVLSENNNFITYENSNGMTVRKACVNQSLIDAKSVTVPENMNIVSVFSGNCKMLGNGQIVLAKGENGHYYLSILMEVDERRDIGKESGRILEIVNGKEYFDEEIPTPIPTATPTPTKKPEPTPKPTVIPMPTPKPTAIPTPTPIAYKAKIPTESNNARYQFLMNTNYKAYTIYDAPVGFRSAAEAAKNMTVITVPVWKMDSAGKKYSSTMKLTIHKKLANGVSSIYKEIYDLPMKFPIKTMIGYSYRKIGGVGLNKSTLLSIHSFGAAIDINPGDYDNDYYLGKGNDLRNKSNPYCIPDEVIEIFASYGWFWGGDFEISADTMHFQYLGLEFLSYQGKSPFRELKYKNGSVMSGIDVKNLQQRLNRLGYKVTVDGTYGKSTETVIKKFQKDNKLKETGVVNYSTWEKLINSTHYMGYVF</sequence>
<dbReference type="Gene3D" id="3.40.710.10">
    <property type="entry name" value="DD-peptidase/beta-lactamase superfamily"/>
    <property type="match status" value="1"/>
</dbReference>
<dbReference type="Gene3D" id="3.30.1380.10">
    <property type="match status" value="1"/>
</dbReference>
<evidence type="ECO:0000259" key="3">
    <source>
        <dbReference type="Pfam" id="PF01471"/>
    </source>
</evidence>
<accession>A0A3D2XBQ0</accession>
<dbReference type="SUPFAM" id="SSF55166">
    <property type="entry name" value="Hedgehog/DD-peptidase"/>
    <property type="match status" value="1"/>
</dbReference>